<evidence type="ECO:0000256" key="1">
    <source>
        <dbReference type="SAM" id="MobiDB-lite"/>
    </source>
</evidence>
<sequence length="83" mass="9218">MESAQMTGQDASSSPRPLLHDQLAQGGQASISQMQLPGAVSWQWCRFRTLDQLSPQKEDEANAWYKLAVMSAGSLHRSSHVQY</sequence>
<feature type="region of interest" description="Disordered" evidence="1">
    <location>
        <begin position="1"/>
        <end position="30"/>
    </location>
</feature>
<evidence type="ECO:0000313" key="3">
    <source>
        <dbReference type="Proteomes" id="UP000054516"/>
    </source>
</evidence>
<dbReference type="Proteomes" id="UP000054516">
    <property type="component" value="Unassembled WGS sequence"/>
</dbReference>
<dbReference type="AlphaFoldDB" id="A0A1S8AB37"/>
<dbReference type="EMBL" id="DF977535">
    <property type="protein sequence ID" value="GAW27233.1"/>
    <property type="molecule type" value="Genomic_DNA"/>
</dbReference>
<accession>A0A1S8AB37</accession>
<evidence type="ECO:0000313" key="2">
    <source>
        <dbReference type="EMBL" id="GAW27233.1"/>
    </source>
</evidence>
<name>A0A1S8AB37_ROSNE</name>
<reference evidence="2" key="1">
    <citation type="submission" date="2016-03" db="EMBL/GenBank/DDBJ databases">
        <title>Draft genome sequence of Rosellinia necatrix.</title>
        <authorList>
            <person name="Kanematsu S."/>
        </authorList>
    </citation>
    <scope>NUCLEOTIDE SEQUENCE [LARGE SCALE GENOMIC DNA]</scope>
    <source>
        <strain evidence="2">W97</strain>
    </source>
</reference>
<gene>
    <name evidence="2" type="ORF">SAMD00023353_9000260</name>
</gene>
<proteinExistence type="predicted"/>
<keyword evidence="3" id="KW-1185">Reference proteome</keyword>
<protein>
    <submittedName>
        <fullName evidence="2">Uncharacterized protein</fullName>
    </submittedName>
</protein>
<organism evidence="2">
    <name type="scientific">Rosellinia necatrix</name>
    <name type="common">White root-rot fungus</name>
    <dbReference type="NCBI Taxonomy" id="77044"/>
    <lineage>
        <taxon>Eukaryota</taxon>
        <taxon>Fungi</taxon>
        <taxon>Dikarya</taxon>
        <taxon>Ascomycota</taxon>
        <taxon>Pezizomycotina</taxon>
        <taxon>Sordariomycetes</taxon>
        <taxon>Xylariomycetidae</taxon>
        <taxon>Xylariales</taxon>
        <taxon>Xylariaceae</taxon>
        <taxon>Rosellinia</taxon>
    </lineage>
</organism>
<feature type="compositionally biased region" description="Polar residues" evidence="1">
    <location>
        <begin position="1"/>
        <end position="15"/>
    </location>
</feature>